<keyword evidence="1" id="KW-0812">Transmembrane</keyword>
<organism evidence="3 4">
    <name type="scientific">Helicobacter fennelliae MRY12-0050</name>
    <dbReference type="NCBI Taxonomy" id="1325130"/>
    <lineage>
        <taxon>Bacteria</taxon>
        <taxon>Pseudomonadati</taxon>
        <taxon>Campylobacterota</taxon>
        <taxon>Epsilonproteobacteria</taxon>
        <taxon>Campylobacterales</taxon>
        <taxon>Helicobacteraceae</taxon>
        <taxon>Helicobacter</taxon>
    </lineage>
</organism>
<feature type="transmembrane region" description="Helical" evidence="1">
    <location>
        <begin position="41"/>
        <end position="58"/>
    </location>
</feature>
<dbReference type="Proteomes" id="UP000018143">
    <property type="component" value="Unassembled WGS sequence"/>
</dbReference>
<keyword evidence="1" id="KW-0472">Membrane</keyword>
<dbReference type="CDD" id="cd07983">
    <property type="entry name" value="LPLAT_DUF374-like"/>
    <property type="match status" value="1"/>
</dbReference>
<evidence type="ECO:0000256" key="1">
    <source>
        <dbReference type="SAM" id="Phobius"/>
    </source>
</evidence>
<feature type="transmembrane region" description="Helical" evidence="1">
    <location>
        <begin position="7"/>
        <end position="26"/>
    </location>
</feature>
<proteinExistence type="predicted"/>
<evidence type="ECO:0000313" key="3">
    <source>
        <dbReference type="EMBL" id="GAD18232.1"/>
    </source>
</evidence>
<dbReference type="AlphaFoldDB" id="T1DV42"/>
<keyword evidence="4" id="KW-1185">Reference proteome</keyword>
<protein>
    <recommendedName>
        <fullName evidence="2">DUF374 domain-containing protein</fullName>
    </recommendedName>
</protein>
<dbReference type="EMBL" id="BASD01000004">
    <property type="protein sequence ID" value="GAD18232.1"/>
    <property type="molecule type" value="Genomic_DNA"/>
</dbReference>
<dbReference type="Pfam" id="PF04028">
    <property type="entry name" value="DUF374"/>
    <property type="match status" value="1"/>
</dbReference>
<evidence type="ECO:0000313" key="4">
    <source>
        <dbReference type="Proteomes" id="UP000018143"/>
    </source>
</evidence>
<evidence type="ECO:0000259" key="2">
    <source>
        <dbReference type="Pfam" id="PF04028"/>
    </source>
</evidence>
<accession>T1DV42</accession>
<gene>
    <name evidence="3" type="ORF">HFN_1830</name>
</gene>
<feature type="domain" description="DUF374" evidence="2">
    <location>
        <begin position="62"/>
        <end position="133"/>
    </location>
</feature>
<reference evidence="3 4" key="1">
    <citation type="journal article" date="2013" name="Genome Announc.">
        <title>Draft Genome Sequence of Helicobacter fennelliae Strain MRY12-0050, Isolated from a Bacteremia Patient.</title>
        <authorList>
            <person name="Rimbara E."/>
            <person name="Matsui M."/>
            <person name="Mori S."/>
            <person name="Suzuki S."/>
            <person name="Suzuki M."/>
            <person name="Kim H."/>
            <person name="Sekizuka T."/>
            <person name="Kuroda M."/>
            <person name="Shibayama K."/>
        </authorList>
    </citation>
    <scope>NUCLEOTIDE SEQUENCE [LARGE SCALE GENOMIC DNA]</scope>
    <source>
        <strain evidence="3 4">MRY12-0050</strain>
    </source>
</reference>
<keyword evidence="1" id="KW-1133">Transmembrane helix</keyword>
<sequence>MNLKQKMILFFVPRLGYCLVWILYALNRHRFVIDTNLESDNVIIAFWHGEILMMPFLYRKLRKKPNVYIIASSHFDGGLIANMCELFGMKVIRGSTNSGGSNRGGVRVLIESFKALNDGYDVGVAMDGPRGPYHQVADGMMMMAQKTGKKITICRIFPSRYYEFKTWDRFKLPLPFGKIHYFMNEGFSISRDLSLEQARQMVNAKISQTEHKE</sequence>
<name>T1DV42_9HELI</name>
<dbReference type="STRING" id="1325130.HFN_1830"/>
<dbReference type="InterPro" id="IPR007172">
    <property type="entry name" value="DUF374"/>
</dbReference>
<dbReference type="eggNOG" id="COG2121">
    <property type="taxonomic scope" value="Bacteria"/>
</dbReference>
<comment type="caution">
    <text evidence="3">The sequence shown here is derived from an EMBL/GenBank/DDBJ whole genome shotgun (WGS) entry which is preliminary data.</text>
</comment>